<organism evidence="1 2">
    <name type="scientific">Saguinus oedipus</name>
    <name type="common">Cotton-top tamarin</name>
    <name type="synonym">Oedipomidas oedipus</name>
    <dbReference type="NCBI Taxonomy" id="9490"/>
    <lineage>
        <taxon>Eukaryota</taxon>
        <taxon>Metazoa</taxon>
        <taxon>Chordata</taxon>
        <taxon>Craniata</taxon>
        <taxon>Vertebrata</taxon>
        <taxon>Euteleostomi</taxon>
        <taxon>Mammalia</taxon>
        <taxon>Eutheria</taxon>
        <taxon>Euarchontoglires</taxon>
        <taxon>Primates</taxon>
        <taxon>Haplorrhini</taxon>
        <taxon>Platyrrhini</taxon>
        <taxon>Cebidae</taxon>
        <taxon>Callitrichinae</taxon>
        <taxon>Saguinus</taxon>
    </lineage>
</organism>
<keyword evidence="2" id="KW-1185">Reference proteome</keyword>
<reference evidence="1 2" key="1">
    <citation type="submission" date="2023-05" db="EMBL/GenBank/DDBJ databases">
        <title>B98-5 Cell Line De Novo Hybrid Assembly: An Optical Mapping Approach.</title>
        <authorList>
            <person name="Kananen K."/>
            <person name="Auerbach J.A."/>
            <person name="Kautto E."/>
            <person name="Blachly J.S."/>
        </authorList>
    </citation>
    <scope>NUCLEOTIDE SEQUENCE [LARGE SCALE GENOMIC DNA]</scope>
    <source>
        <strain evidence="1">B95-8</strain>
        <tissue evidence="1">Cell line</tissue>
    </source>
</reference>
<dbReference type="Proteomes" id="UP001266305">
    <property type="component" value="Unassembled WGS sequence"/>
</dbReference>
<protein>
    <submittedName>
        <fullName evidence="1">Uncharacterized protein</fullName>
    </submittedName>
</protein>
<proteinExistence type="predicted"/>
<name>A0ABQ9UMF2_SAGOE</name>
<sequence length="76" mass="8043">MPKPGPRGVVICDQHSASISGSPSVGSLLLAARGRSPQATSLYCAQGLQDTQHWAVLSVVRPRLSYSHRRSSLVCG</sequence>
<gene>
    <name evidence="1" type="ORF">P7K49_023713</name>
</gene>
<comment type="caution">
    <text evidence="1">The sequence shown here is derived from an EMBL/GenBank/DDBJ whole genome shotgun (WGS) entry which is preliminary data.</text>
</comment>
<dbReference type="EMBL" id="JASSZA010000011">
    <property type="protein sequence ID" value="KAK2098262.1"/>
    <property type="molecule type" value="Genomic_DNA"/>
</dbReference>
<accession>A0ABQ9UMF2</accession>
<evidence type="ECO:0000313" key="1">
    <source>
        <dbReference type="EMBL" id="KAK2098262.1"/>
    </source>
</evidence>
<evidence type="ECO:0000313" key="2">
    <source>
        <dbReference type="Proteomes" id="UP001266305"/>
    </source>
</evidence>